<sequence>MWQVFKLAARKEGMTNFQQINSSQITWNFIIDEILPSKFHLVMFDSSGRIFWHRRCFTSFEKANRFFQKTCRMIRSYDWLCDAGNELDWYFFDKFFILVSEEFIYKHWAIVITELVGDYHLQLHDPCGSKVELDPISMDEATMSDALKACQLYIDGVETSRYSHPGQLSLFDLEV</sequence>
<evidence type="ECO:0000313" key="1">
    <source>
        <dbReference type="EMBL" id="PHK07206.1"/>
    </source>
</evidence>
<evidence type="ECO:0000313" key="2">
    <source>
        <dbReference type="Proteomes" id="UP000222310"/>
    </source>
</evidence>
<organism evidence="1 2">
    <name type="scientific">Nostoc linckia z8</name>
    <dbReference type="NCBI Taxonomy" id="1628746"/>
    <lineage>
        <taxon>Bacteria</taxon>
        <taxon>Bacillati</taxon>
        <taxon>Cyanobacteriota</taxon>
        <taxon>Cyanophyceae</taxon>
        <taxon>Nostocales</taxon>
        <taxon>Nostocaceae</taxon>
        <taxon>Nostoc</taxon>
    </lineage>
</organism>
<comment type="caution">
    <text evidence="1">The sequence shown here is derived from an EMBL/GenBank/DDBJ whole genome shotgun (WGS) entry which is preliminary data.</text>
</comment>
<reference evidence="1 2" key="1">
    <citation type="submission" date="2015-02" db="EMBL/GenBank/DDBJ databases">
        <title>Nostoc linckia genome annotation.</title>
        <authorList>
            <person name="Zhou Z."/>
        </authorList>
    </citation>
    <scope>NUCLEOTIDE SEQUENCE [LARGE SCALE GENOMIC DNA]</scope>
    <source>
        <strain evidence="2">z8</strain>
    </source>
</reference>
<gene>
    <name evidence="1" type="ORF">VF08_00950</name>
</gene>
<proteinExistence type="predicted"/>
<dbReference type="EMBL" id="LAHD01000002">
    <property type="protein sequence ID" value="PHK07206.1"/>
    <property type="molecule type" value="Genomic_DNA"/>
</dbReference>
<dbReference type="AlphaFoldDB" id="A0A9Q5ZH02"/>
<dbReference type="Proteomes" id="UP000222310">
    <property type="component" value="Unassembled WGS sequence"/>
</dbReference>
<accession>A0A9Q5ZH02</accession>
<protein>
    <submittedName>
        <fullName evidence="1">Uncharacterized protein</fullName>
    </submittedName>
</protein>
<name>A0A9Q5ZH02_NOSLI</name>